<dbReference type="InterPro" id="IPR007484">
    <property type="entry name" value="Peptidase_M28"/>
</dbReference>
<dbReference type="SUPFAM" id="SSF52025">
    <property type="entry name" value="PA domain"/>
    <property type="match status" value="1"/>
</dbReference>
<protein>
    <submittedName>
        <fullName evidence="8">Aminopeptidase</fullName>
    </submittedName>
</protein>
<proteinExistence type="predicted"/>
<sequence>MATRAATSMTLSERNLRAHLSFLADDLLEGRGTGQRGGDLAVRYLETQAALVGLQVLPGNKVQGYRQAVDILGSQTLPESQIRFFASAQQWMPVPGKDVVFGSSGGRQNVKFSAPLLFVGYGIHAPEENWDDFKQADVRGKLLVMMVNDPQPTAEEPQRFGGAALTYYGRWTYKFEEAARRGAAGVLLIHTDASAAYGWNVPQTSFSHERFSLPGMGNPLEGWIQEDAARQLFTAAGLDLDQLRQQAERRDFQPVLLNATAQAEVHNSVRQVRQYNVLGMVPGTDPVLKSEAVIYSAHWDHLGIETDANGKTQIWNGAVDNASGSAALIEMARVAVRQPTRRTQIFLWPAAEEQYLLGSATYVQQAPWPLAKTAADLNLDSMNFVAATKDIGVAGSERSSLYHSAVKVAKAMKLRIAPSVPDLGGAYFRADHFNFARVGIPAFNVGSAVFSGDGHFDFDKAPQEVYLKKMRDFKQDYHTVRDVYHPDWDLSGMLQQALFTLRLGQEVGNDSKMPVWNPGEAFGKIPRQ</sequence>
<dbReference type="RefSeq" id="WP_189355797.1">
    <property type="nucleotide sequence ID" value="NZ_BMYU01000002.1"/>
</dbReference>
<evidence type="ECO:0000256" key="2">
    <source>
        <dbReference type="ARBA" id="ARBA00022670"/>
    </source>
</evidence>
<evidence type="ECO:0000256" key="6">
    <source>
        <dbReference type="ARBA" id="ARBA00022833"/>
    </source>
</evidence>
<dbReference type="Pfam" id="PF04389">
    <property type="entry name" value="Peptidase_M28"/>
    <property type="match status" value="1"/>
</dbReference>
<dbReference type="EMBL" id="BMYU01000002">
    <property type="protein sequence ID" value="GGX33706.1"/>
    <property type="molecule type" value="Genomic_DNA"/>
</dbReference>
<dbReference type="Gene3D" id="3.50.30.30">
    <property type="match status" value="1"/>
</dbReference>
<keyword evidence="4" id="KW-0732">Signal</keyword>
<evidence type="ECO:0000256" key="3">
    <source>
        <dbReference type="ARBA" id="ARBA00022723"/>
    </source>
</evidence>
<evidence type="ECO:0000313" key="8">
    <source>
        <dbReference type="EMBL" id="GGX33706.1"/>
    </source>
</evidence>
<keyword evidence="6" id="KW-0862">Zinc</keyword>
<keyword evidence="2" id="KW-0645">Protease</keyword>
<feature type="domain" description="Peptidase M28" evidence="7">
    <location>
        <begin position="276"/>
        <end position="497"/>
    </location>
</feature>
<evidence type="ECO:0000256" key="1">
    <source>
        <dbReference type="ARBA" id="ARBA00022438"/>
    </source>
</evidence>
<organism evidence="8 9">
    <name type="scientific">Undibacterium squillarum</name>
    <dbReference type="NCBI Taxonomy" id="1131567"/>
    <lineage>
        <taxon>Bacteria</taxon>
        <taxon>Pseudomonadati</taxon>
        <taxon>Pseudomonadota</taxon>
        <taxon>Betaproteobacteria</taxon>
        <taxon>Burkholderiales</taxon>
        <taxon>Oxalobacteraceae</taxon>
        <taxon>Undibacterium</taxon>
    </lineage>
</organism>
<evidence type="ECO:0000313" key="9">
    <source>
        <dbReference type="Proteomes" id="UP000653343"/>
    </source>
</evidence>
<reference evidence="9" key="1">
    <citation type="journal article" date="2019" name="Int. J. Syst. Evol. Microbiol.">
        <title>The Global Catalogue of Microorganisms (GCM) 10K type strain sequencing project: providing services to taxonomists for standard genome sequencing and annotation.</title>
        <authorList>
            <consortium name="The Broad Institute Genomics Platform"/>
            <consortium name="The Broad Institute Genome Sequencing Center for Infectious Disease"/>
            <person name="Wu L."/>
            <person name="Ma J."/>
        </authorList>
    </citation>
    <scope>NUCLEOTIDE SEQUENCE [LARGE SCALE GENOMIC DNA]</scope>
    <source>
        <strain evidence="9">KCTC 23917</strain>
    </source>
</reference>
<keyword evidence="1 8" id="KW-0031">Aminopeptidase</keyword>
<keyword evidence="9" id="KW-1185">Reference proteome</keyword>
<keyword evidence="5" id="KW-0378">Hydrolase</keyword>
<dbReference type="PANTHER" id="PTHR12147:SF56">
    <property type="entry name" value="AMINOPEPTIDASE YDR415C-RELATED"/>
    <property type="match status" value="1"/>
</dbReference>
<name>A0ABQ2XTJ1_9BURK</name>
<evidence type="ECO:0000259" key="7">
    <source>
        <dbReference type="Pfam" id="PF04389"/>
    </source>
</evidence>
<accession>A0ABQ2XTJ1</accession>
<dbReference type="SUPFAM" id="SSF53187">
    <property type="entry name" value="Zn-dependent exopeptidases"/>
    <property type="match status" value="1"/>
</dbReference>
<dbReference type="GO" id="GO:0004177">
    <property type="term" value="F:aminopeptidase activity"/>
    <property type="evidence" value="ECO:0007669"/>
    <property type="project" value="UniProtKB-KW"/>
</dbReference>
<gene>
    <name evidence="8" type="ORF">GCM10010946_08280</name>
</gene>
<dbReference type="InterPro" id="IPR045175">
    <property type="entry name" value="M28_fam"/>
</dbReference>
<dbReference type="Gene3D" id="3.40.630.10">
    <property type="entry name" value="Zn peptidases"/>
    <property type="match status" value="1"/>
</dbReference>
<comment type="caution">
    <text evidence="8">The sequence shown here is derived from an EMBL/GenBank/DDBJ whole genome shotgun (WGS) entry which is preliminary data.</text>
</comment>
<evidence type="ECO:0000256" key="4">
    <source>
        <dbReference type="ARBA" id="ARBA00022729"/>
    </source>
</evidence>
<dbReference type="InterPro" id="IPR046450">
    <property type="entry name" value="PA_dom_sf"/>
</dbReference>
<dbReference type="PANTHER" id="PTHR12147">
    <property type="entry name" value="METALLOPEPTIDASE M28 FAMILY MEMBER"/>
    <property type="match status" value="1"/>
</dbReference>
<keyword evidence="3" id="KW-0479">Metal-binding</keyword>
<dbReference type="Proteomes" id="UP000653343">
    <property type="component" value="Unassembled WGS sequence"/>
</dbReference>
<evidence type="ECO:0000256" key="5">
    <source>
        <dbReference type="ARBA" id="ARBA00022801"/>
    </source>
</evidence>